<gene>
    <name evidence="2" type="ORF">EYF80_037299</name>
</gene>
<evidence type="ECO:0000313" key="2">
    <source>
        <dbReference type="EMBL" id="TNN52532.1"/>
    </source>
</evidence>
<feature type="compositionally biased region" description="Basic and acidic residues" evidence="1">
    <location>
        <begin position="184"/>
        <end position="195"/>
    </location>
</feature>
<comment type="caution">
    <text evidence="2">The sequence shown here is derived from an EMBL/GenBank/DDBJ whole genome shotgun (WGS) entry which is preliminary data.</text>
</comment>
<sequence>MTFLKLMLADRSMGPVSYSVRPTVKSTSAVVGSLWVRLVSWLPGLRNSGPSPVPLHNASRLLYSSGWRRSDDVNYVCVRRVRHPSVTWLFSTEAVCLSHMALISIPLSRSLSPCRKNSSMILSVHCLYSGSALWSSSSTPELVTFLVSTMVFRSARRVMCLDMSVANTCTRRHSVKHPNYPRPHLADGGKQMEDT</sequence>
<organism evidence="2 3">
    <name type="scientific">Liparis tanakae</name>
    <name type="common">Tanaka's snailfish</name>
    <dbReference type="NCBI Taxonomy" id="230148"/>
    <lineage>
        <taxon>Eukaryota</taxon>
        <taxon>Metazoa</taxon>
        <taxon>Chordata</taxon>
        <taxon>Craniata</taxon>
        <taxon>Vertebrata</taxon>
        <taxon>Euteleostomi</taxon>
        <taxon>Actinopterygii</taxon>
        <taxon>Neopterygii</taxon>
        <taxon>Teleostei</taxon>
        <taxon>Neoteleostei</taxon>
        <taxon>Acanthomorphata</taxon>
        <taxon>Eupercaria</taxon>
        <taxon>Perciformes</taxon>
        <taxon>Cottioidei</taxon>
        <taxon>Cottales</taxon>
        <taxon>Liparidae</taxon>
        <taxon>Liparis</taxon>
    </lineage>
</organism>
<proteinExistence type="predicted"/>
<dbReference type="Proteomes" id="UP000314294">
    <property type="component" value="Unassembled WGS sequence"/>
</dbReference>
<dbReference type="AlphaFoldDB" id="A0A4Z2GIJ9"/>
<evidence type="ECO:0000256" key="1">
    <source>
        <dbReference type="SAM" id="MobiDB-lite"/>
    </source>
</evidence>
<dbReference type="EMBL" id="SRLO01000544">
    <property type="protein sequence ID" value="TNN52532.1"/>
    <property type="molecule type" value="Genomic_DNA"/>
</dbReference>
<feature type="region of interest" description="Disordered" evidence="1">
    <location>
        <begin position="174"/>
        <end position="195"/>
    </location>
</feature>
<keyword evidence="3" id="KW-1185">Reference proteome</keyword>
<accession>A0A4Z2GIJ9</accession>
<name>A0A4Z2GIJ9_9TELE</name>
<protein>
    <submittedName>
        <fullName evidence="2">Uncharacterized protein</fullName>
    </submittedName>
</protein>
<evidence type="ECO:0000313" key="3">
    <source>
        <dbReference type="Proteomes" id="UP000314294"/>
    </source>
</evidence>
<reference evidence="2 3" key="1">
    <citation type="submission" date="2019-03" db="EMBL/GenBank/DDBJ databases">
        <title>First draft genome of Liparis tanakae, snailfish: a comprehensive survey of snailfish specific genes.</title>
        <authorList>
            <person name="Kim W."/>
            <person name="Song I."/>
            <person name="Jeong J.-H."/>
            <person name="Kim D."/>
            <person name="Kim S."/>
            <person name="Ryu S."/>
            <person name="Song J.Y."/>
            <person name="Lee S.K."/>
        </authorList>
    </citation>
    <scope>NUCLEOTIDE SEQUENCE [LARGE SCALE GENOMIC DNA]</scope>
    <source>
        <tissue evidence="2">Muscle</tissue>
    </source>
</reference>